<evidence type="ECO:0000256" key="5">
    <source>
        <dbReference type="ARBA" id="ARBA00022777"/>
    </source>
</evidence>
<feature type="domain" description="Protein kinase" evidence="11">
    <location>
        <begin position="18"/>
        <end position="276"/>
    </location>
</feature>
<feature type="region of interest" description="Disordered" evidence="9">
    <location>
        <begin position="577"/>
        <end position="603"/>
    </location>
</feature>
<evidence type="ECO:0000259" key="12">
    <source>
        <dbReference type="PROSITE" id="PS51178"/>
    </source>
</evidence>
<keyword evidence="4" id="KW-0547">Nucleotide-binding</keyword>
<comment type="catalytic activity">
    <reaction evidence="7">
        <text>L-threonyl-[protein] + ATP = O-phospho-L-threonyl-[protein] + ADP + H(+)</text>
        <dbReference type="Rhea" id="RHEA:46608"/>
        <dbReference type="Rhea" id="RHEA-COMP:11060"/>
        <dbReference type="Rhea" id="RHEA-COMP:11605"/>
        <dbReference type="ChEBI" id="CHEBI:15378"/>
        <dbReference type="ChEBI" id="CHEBI:30013"/>
        <dbReference type="ChEBI" id="CHEBI:30616"/>
        <dbReference type="ChEBI" id="CHEBI:61977"/>
        <dbReference type="ChEBI" id="CHEBI:456216"/>
        <dbReference type="EC" id="2.7.11.1"/>
    </reaction>
</comment>
<dbReference type="InterPro" id="IPR008271">
    <property type="entry name" value="Ser/Thr_kinase_AS"/>
</dbReference>
<evidence type="ECO:0000256" key="2">
    <source>
        <dbReference type="ARBA" id="ARBA00022527"/>
    </source>
</evidence>
<evidence type="ECO:0000313" key="14">
    <source>
        <dbReference type="Proteomes" id="UP001527866"/>
    </source>
</evidence>
<evidence type="ECO:0000256" key="1">
    <source>
        <dbReference type="ARBA" id="ARBA00012513"/>
    </source>
</evidence>
<comment type="caution">
    <text evidence="13">The sequence shown here is derived from an EMBL/GenBank/DDBJ whole genome shotgun (WGS) entry which is preliminary data.</text>
</comment>
<dbReference type="SMART" id="SM00740">
    <property type="entry name" value="PASTA"/>
    <property type="match status" value="4"/>
</dbReference>
<dbReference type="PANTHER" id="PTHR43289">
    <property type="entry name" value="MITOGEN-ACTIVATED PROTEIN KINASE KINASE KINASE 20-RELATED"/>
    <property type="match status" value="1"/>
</dbReference>
<dbReference type="CDD" id="cd06577">
    <property type="entry name" value="PASTA_pknB"/>
    <property type="match status" value="4"/>
</dbReference>
<dbReference type="Proteomes" id="UP001527866">
    <property type="component" value="Unassembled WGS sequence"/>
</dbReference>
<dbReference type="Pfam" id="PF03793">
    <property type="entry name" value="PASTA"/>
    <property type="match status" value="4"/>
</dbReference>
<gene>
    <name evidence="13" type="ORF">O4J56_27820</name>
</gene>
<feature type="domain" description="PASTA" evidence="12">
    <location>
        <begin position="545"/>
        <end position="611"/>
    </location>
</feature>
<keyword evidence="10" id="KW-0812">Transmembrane</keyword>
<dbReference type="SMART" id="SM00220">
    <property type="entry name" value="S_TKc"/>
    <property type="match status" value="1"/>
</dbReference>
<feature type="region of interest" description="Disordered" evidence="9">
    <location>
        <begin position="508"/>
        <end position="534"/>
    </location>
</feature>
<dbReference type="Pfam" id="PF00069">
    <property type="entry name" value="Pkinase"/>
    <property type="match status" value="1"/>
</dbReference>
<dbReference type="EC" id="2.7.11.1" evidence="1"/>
<dbReference type="PROSITE" id="PS51178">
    <property type="entry name" value="PASTA"/>
    <property type="match status" value="4"/>
</dbReference>
<keyword evidence="10" id="KW-1133">Transmembrane helix</keyword>
<dbReference type="Gene3D" id="3.30.10.20">
    <property type="match status" value="4"/>
</dbReference>
<sequence>MDRTTPDPLIGATLDRRYVVESRVAGGGMATVYLAHDLRLDRRLALKVMHPSLAQDPDFVRRFINEAHSVAKLSHPNVVQVFDQGEDQGTVFLAMEYVPGRTLRDVLSAMGRLGPAEAARVMAPVLSALGAAHQAGMVHRDVKPENVLLTEDGGVKVADFGLARAVESAGQNMTKTGTLMGTAAYLAPEQIERGAADARSDVYASGVMFYELLTGQQPHTGDTPIAVAYKHVNEDVPRPSRVVSGVPQAIDDLVARATERDPRYRPGDAGQFHAMLVQATGGESGPHASFAGAAAGAGAAAAAPPPPGAPPTGPPGNGAGTTAPQGPPPEAAVSHTAVVGPPSGAGAGGGGNDTLIVQSGGGGDGGFGGYDDYGYDDDPGAVPLWRRKSVLAVVAGVLAVVLLGSGWWYFAGRYTEVPDVVGKDQEAAQQLLADSGLKMSLADGEVYSDEAEPGQVGKAAPAIGEQILPGETVTLQLSKGPRTVELPDVTGEPVANARKALEDAGFTTINEEESESRDAAPGTVLSTDPEPKDMADREGAVTLTVSAGFEVPDVTGKKQDEARGELEQAGLAVTVENKPSDDVPKGEVMSQNPGGGTTVGAGDQVTITVSSGPEKIEVPDVRGKKVGEARKQLEELGFKVKVTKVLGGDRVADYNPKGKAEKGAEIELFATPFG</sequence>
<feature type="domain" description="PASTA" evidence="12">
    <location>
        <begin position="411"/>
        <end position="479"/>
    </location>
</feature>
<evidence type="ECO:0000259" key="11">
    <source>
        <dbReference type="PROSITE" id="PS50011"/>
    </source>
</evidence>
<keyword evidence="14" id="KW-1185">Reference proteome</keyword>
<name>A0ABT4UC31_9ACTN</name>
<keyword evidence="3" id="KW-0808">Transferase</keyword>
<keyword evidence="5" id="KW-0418">Kinase</keyword>
<dbReference type="InterPro" id="IPR005543">
    <property type="entry name" value="PASTA_dom"/>
</dbReference>
<reference evidence="13 14" key="1">
    <citation type="submission" date="2023-01" db="EMBL/GenBank/DDBJ databases">
        <title>Draft genome sequence of Nocardiopsis sp. RSe5-2 isolated from halophytes.</title>
        <authorList>
            <person name="Duangmal K."/>
            <person name="Chantavorakit T."/>
        </authorList>
    </citation>
    <scope>NUCLEOTIDE SEQUENCE [LARGE SCALE GENOMIC DNA]</scope>
    <source>
        <strain evidence="13 14">RSe5-2</strain>
    </source>
</reference>
<feature type="region of interest" description="Disordered" evidence="9">
    <location>
        <begin position="298"/>
        <end position="360"/>
    </location>
</feature>
<keyword evidence="6" id="KW-0067">ATP-binding</keyword>
<dbReference type="InterPro" id="IPR011009">
    <property type="entry name" value="Kinase-like_dom_sf"/>
</dbReference>
<proteinExistence type="predicted"/>
<dbReference type="EMBL" id="JAQFWQ010000124">
    <property type="protein sequence ID" value="MDA2814485.1"/>
    <property type="molecule type" value="Genomic_DNA"/>
</dbReference>
<dbReference type="SUPFAM" id="SSF54184">
    <property type="entry name" value="Penicillin-binding protein 2x (pbp-2x), c-terminal domain"/>
    <property type="match status" value="1"/>
</dbReference>
<feature type="domain" description="PASTA" evidence="12">
    <location>
        <begin position="480"/>
        <end position="544"/>
    </location>
</feature>
<evidence type="ECO:0000256" key="6">
    <source>
        <dbReference type="ARBA" id="ARBA00022840"/>
    </source>
</evidence>
<keyword evidence="10" id="KW-0472">Membrane</keyword>
<evidence type="ECO:0000256" key="10">
    <source>
        <dbReference type="SAM" id="Phobius"/>
    </source>
</evidence>
<dbReference type="Gene3D" id="3.30.200.20">
    <property type="entry name" value="Phosphorylase Kinase, domain 1"/>
    <property type="match status" value="1"/>
</dbReference>
<evidence type="ECO:0000256" key="9">
    <source>
        <dbReference type="SAM" id="MobiDB-lite"/>
    </source>
</evidence>
<feature type="compositionally biased region" description="Pro residues" evidence="9">
    <location>
        <begin position="303"/>
        <end position="314"/>
    </location>
</feature>
<dbReference type="PROSITE" id="PS50011">
    <property type="entry name" value="PROTEIN_KINASE_DOM"/>
    <property type="match status" value="1"/>
</dbReference>
<accession>A0ABT4UC31</accession>
<evidence type="ECO:0000256" key="4">
    <source>
        <dbReference type="ARBA" id="ARBA00022741"/>
    </source>
</evidence>
<feature type="domain" description="PASTA" evidence="12">
    <location>
        <begin position="612"/>
        <end position="672"/>
    </location>
</feature>
<dbReference type="CDD" id="cd14014">
    <property type="entry name" value="STKc_PknB_like"/>
    <property type="match status" value="1"/>
</dbReference>
<dbReference type="InterPro" id="IPR000719">
    <property type="entry name" value="Prot_kinase_dom"/>
</dbReference>
<evidence type="ECO:0000256" key="3">
    <source>
        <dbReference type="ARBA" id="ARBA00022679"/>
    </source>
</evidence>
<dbReference type="PANTHER" id="PTHR43289:SF34">
    <property type="entry name" value="SERINE_THREONINE-PROTEIN KINASE YBDM-RELATED"/>
    <property type="match status" value="1"/>
</dbReference>
<dbReference type="Gene3D" id="1.10.510.10">
    <property type="entry name" value="Transferase(Phosphotransferase) domain 1"/>
    <property type="match status" value="1"/>
</dbReference>
<dbReference type="PROSITE" id="PS00108">
    <property type="entry name" value="PROTEIN_KINASE_ST"/>
    <property type="match status" value="1"/>
</dbReference>
<protein>
    <recommendedName>
        <fullName evidence="1">non-specific serine/threonine protein kinase</fullName>
        <ecNumber evidence="1">2.7.11.1</ecNumber>
    </recommendedName>
</protein>
<comment type="catalytic activity">
    <reaction evidence="8">
        <text>L-seryl-[protein] + ATP = O-phospho-L-seryl-[protein] + ADP + H(+)</text>
        <dbReference type="Rhea" id="RHEA:17989"/>
        <dbReference type="Rhea" id="RHEA-COMP:9863"/>
        <dbReference type="Rhea" id="RHEA-COMP:11604"/>
        <dbReference type="ChEBI" id="CHEBI:15378"/>
        <dbReference type="ChEBI" id="CHEBI:29999"/>
        <dbReference type="ChEBI" id="CHEBI:30616"/>
        <dbReference type="ChEBI" id="CHEBI:83421"/>
        <dbReference type="ChEBI" id="CHEBI:456216"/>
        <dbReference type="EC" id="2.7.11.1"/>
    </reaction>
</comment>
<feature type="transmembrane region" description="Helical" evidence="10">
    <location>
        <begin position="390"/>
        <end position="410"/>
    </location>
</feature>
<feature type="compositionally biased region" description="Gly residues" evidence="9">
    <location>
        <begin position="343"/>
        <end position="352"/>
    </location>
</feature>
<evidence type="ECO:0000313" key="13">
    <source>
        <dbReference type="EMBL" id="MDA2814485.1"/>
    </source>
</evidence>
<evidence type="ECO:0000256" key="8">
    <source>
        <dbReference type="ARBA" id="ARBA00048679"/>
    </source>
</evidence>
<dbReference type="SUPFAM" id="SSF56112">
    <property type="entry name" value="Protein kinase-like (PK-like)"/>
    <property type="match status" value="1"/>
</dbReference>
<keyword evidence="2" id="KW-0723">Serine/threonine-protein kinase</keyword>
<dbReference type="RefSeq" id="WP_270689904.1">
    <property type="nucleotide sequence ID" value="NZ_JAQFWQ010000124.1"/>
</dbReference>
<organism evidence="13 14">
    <name type="scientific">Nocardiopsis endophytica</name>
    <dbReference type="NCBI Taxonomy" id="3018445"/>
    <lineage>
        <taxon>Bacteria</taxon>
        <taxon>Bacillati</taxon>
        <taxon>Actinomycetota</taxon>
        <taxon>Actinomycetes</taxon>
        <taxon>Streptosporangiales</taxon>
        <taxon>Nocardiopsidaceae</taxon>
        <taxon>Nocardiopsis</taxon>
    </lineage>
</organism>
<evidence type="ECO:0000256" key="7">
    <source>
        <dbReference type="ARBA" id="ARBA00047899"/>
    </source>
</evidence>